<reference evidence="2 3" key="1">
    <citation type="submission" date="2014-06" db="EMBL/GenBank/DDBJ databases">
        <title>Rhizobium pelagicum/R2-400B4.</title>
        <authorList>
            <person name="Kimes N.E."/>
            <person name="Lopez-Perez M."/>
        </authorList>
    </citation>
    <scope>NUCLEOTIDE SEQUENCE [LARGE SCALE GENOMIC DNA]</scope>
    <source>
        <strain evidence="2 3">R2-400B4</strain>
    </source>
</reference>
<dbReference type="EMBL" id="JOKJ01000042">
    <property type="protein sequence ID" value="KEQ02854.1"/>
    <property type="molecule type" value="Genomic_DNA"/>
</dbReference>
<evidence type="ECO:0000313" key="3">
    <source>
        <dbReference type="Proteomes" id="UP000052167"/>
    </source>
</evidence>
<comment type="caution">
    <text evidence="2">The sequence shown here is derived from an EMBL/GenBank/DDBJ whole genome shotgun (WGS) entry which is preliminary data.</text>
</comment>
<proteinExistence type="predicted"/>
<dbReference type="Gene3D" id="3.40.50.2000">
    <property type="entry name" value="Glycogen Phosphorylase B"/>
    <property type="match status" value="2"/>
</dbReference>
<evidence type="ECO:0000313" key="2">
    <source>
        <dbReference type="EMBL" id="KEQ02854.1"/>
    </source>
</evidence>
<dbReference type="SUPFAM" id="SSF53756">
    <property type="entry name" value="UDP-Glycosyltransferase/glycogen phosphorylase"/>
    <property type="match status" value="1"/>
</dbReference>
<dbReference type="CDD" id="cd03801">
    <property type="entry name" value="GT4_PimA-like"/>
    <property type="match status" value="1"/>
</dbReference>
<dbReference type="InterPro" id="IPR001296">
    <property type="entry name" value="Glyco_trans_1"/>
</dbReference>
<dbReference type="Pfam" id="PF00534">
    <property type="entry name" value="Glycos_transf_1"/>
    <property type="match status" value="1"/>
</dbReference>
<gene>
    <name evidence="2" type="ORF">GV68_19795</name>
</gene>
<protein>
    <recommendedName>
        <fullName evidence="1">Glycosyl transferase family 1 domain-containing protein</fullName>
    </recommendedName>
</protein>
<name>A0A922P070_9HYPH</name>
<sequence length="374" mass="41084">MDHRIPPDRPLEVMVTTPAGHNAQGGIDRIMMSLQNELELQPEFKVRATFIATRGRGPVAFSALYVVSFCARMAWAKLRGRLDLVHINLASDGSTYRKLFISGFARLLSVAYVLHLHGAEYMSFWSGRDSFLSRRIKNMFEQASAIVVLGRPWKEFALRRAPGIEGKLHVVANAAAGPRQPHVGGGASVHVIFLGRIGARKGVPQLCDALAAMKGLSGWRATLAGDGDVEWLRSRLDELELSEKVTAPGWQHNEQVANLLTHADILVLPSFAENLPVSVIEGMAEGLAIVATPVGAVEDIIEDGRTGLLVPPGDVEALRKALEKLVREPELRESLGRSARERHRQELDLPAYARNIQCIWLAATDPQPIYGREP</sequence>
<evidence type="ECO:0000259" key="1">
    <source>
        <dbReference type="Pfam" id="PF00534"/>
    </source>
</evidence>
<organism evidence="2 3">
    <name type="scientific">Pseudorhizobium pelagicum</name>
    <dbReference type="NCBI Taxonomy" id="1509405"/>
    <lineage>
        <taxon>Bacteria</taxon>
        <taxon>Pseudomonadati</taxon>
        <taxon>Pseudomonadota</taxon>
        <taxon>Alphaproteobacteria</taxon>
        <taxon>Hyphomicrobiales</taxon>
        <taxon>Rhizobiaceae</taxon>
        <taxon>Rhizobium/Agrobacterium group</taxon>
        <taxon>Pseudorhizobium</taxon>
    </lineage>
</organism>
<dbReference type="Proteomes" id="UP000052167">
    <property type="component" value="Unassembled WGS sequence"/>
</dbReference>
<keyword evidence="3" id="KW-1185">Reference proteome</keyword>
<accession>A0A922P070</accession>
<dbReference type="PANTHER" id="PTHR12526:SF631">
    <property type="entry name" value="BLL6306 PROTEIN"/>
    <property type="match status" value="1"/>
</dbReference>
<dbReference type="PANTHER" id="PTHR12526">
    <property type="entry name" value="GLYCOSYLTRANSFERASE"/>
    <property type="match status" value="1"/>
</dbReference>
<dbReference type="AlphaFoldDB" id="A0A922P070"/>
<dbReference type="GO" id="GO:0016757">
    <property type="term" value="F:glycosyltransferase activity"/>
    <property type="evidence" value="ECO:0007669"/>
    <property type="project" value="InterPro"/>
</dbReference>
<feature type="domain" description="Glycosyl transferase family 1" evidence="1">
    <location>
        <begin position="191"/>
        <end position="342"/>
    </location>
</feature>